<dbReference type="OMA" id="HHRTPAW"/>
<dbReference type="VEuPathDB" id="HostDB:ENSMMUG00000051907"/>
<protein>
    <submittedName>
        <fullName evidence="2">Uncharacterized protein</fullName>
    </submittedName>
</protein>
<dbReference type="Ensembl" id="ENSMMUT00000083494.1">
    <property type="protein sequence ID" value="ENSMMUP00000064173.1"/>
    <property type="gene ID" value="ENSMMUG00000051907.1"/>
</dbReference>
<evidence type="ECO:0000313" key="3">
    <source>
        <dbReference type="Proteomes" id="UP000006718"/>
    </source>
</evidence>
<evidence type="ECO:0000256" key="1">
    <source>
        <dbReference type="SAM" id="MobiDB-lite"/>
    </source>
</evidence>
<keyword evidence="3" id="KW-1185">Reference proteome</keyword>
<sequence length="120" mass="13320">MGLYKFQRIKWVVVLYKELYQPGTVAHTCNPSTLGGQGGRITRSGVQDQPDQHDETPSLLKIQKVARHGGACLSQLLGRLRQENRLNLGDGGCSELKSGFCTPAWVTEQDPVSKKKKKKK</sequence>
<proteinExistence type="predicted"/>
<dbReference type="InParanoid" id="A0A5F7ZF08"/>
<dbReference type="Bgee" id="ENSMMUG00000051907">
    <property type="expression patterns" value="Expressed in superior frontal gyrus"/>
</dbReference>
<reference evidence="2" key="2">
    <citation type="submission" date="2019-01" db="EMBL/GenBank/DDBJ databases">
        <authorList>
            <person name="Graves T."/>
            <person name="Eichler E.E."/>
            <person name="Wilson R.K."/>
        </authorList>
    </citation>
    <scope>NUCLEOTIDE SEQUENCE [LARGE SCALE GENOMIC DNA]</scope>
    <source>
        <strain evidence="2">17573</strain>
    </source>
</reference>
<feature type="region of interest" description="Disordered" evidence="1">
    <location>
        <begin position="31"/>
        <end position="55"/>
    </location>
</feature>
<reference evidence="3" key="1">
    <citation type="journal article" date="2007" name="Science">
        <title>Evolutionary and biomedical insights from the rhesus macaque genome.</title>
        <authorList>
            <person name="Gibbs R.A."/>
            <person name="Rogers J."/>
            <person name="Katze M.G."/>
            <person name="Bumgarner R."/>
            <person name="Weinstock G.M."/>
            <person name="Mardis E.R."/>
            <person name="Remington K.A."/>
            <person name="Strausberg R.L."/>
            <person name="Venter J.C."/>
            <person name="Wilson R.K."/>
            <person name="Batzer M.A."/>
            <person name="Bustamante C.D."/>
            <person name="Eichler E.E."/>
            <person name="Hahn M.W."/>
            <person name="Hardison R.C."/>
            <person name="Makova K.D."/>
            <person name="Miller W."/>
            <person name="Milosavljevic A."/>
            <person name="Palermo R.E."/>
            <person name="Siepel A."/>
            <person name="Sikela J.M."/>
            <person name="Attaway T."/>
            <person name="Bell S."/>
            <person name="Bernard K.E."/>
            <person name="Buhay C.J."/>
            <person name="Chandrabose M.N."/>
            <person name="Dao M."/>
            <person name="Davis C."/>
            <person name="Delehaunty K.D."/>
            <person name="Ding Y."/>
            <person name="Dinh H.H."/>
            <person name="Dugan-Rocha S."/>
            <person name="Fulton L.A."/>
            <person name="Gabisi R.A."/>
            <person name="Garner T.T."/>
            <person name="Godfrey J."/>
            <person name="Hawes A.C."/>
            <person name="Hernandez J."/>
            <person name="Hines S."/>
            <person name="Holder M."/>
            <person name="Hume J."/>
            <person name="Jhangiani S.N."/>
            <person name="Joshi V."/>
            <person name="Khan Z.M."/>
            <person name="Kirkness E.F."/>
            <person name="Cree A."/>
            <person name="Fowler R.G."/>
            <person name="Lee S."/>
            <person name="Lewis L.R."/>
            <person name="Li Z."/>
            <person name="Liu Y.-S."/>
            <person name="Moore S.M."/>
            <person name="Muzny D."/>
            <person name="Nazareth L.V."/>
            <person name="Ngo D.N."/>
            <person name="Okwuonu G.O."/>
            <person name="Pai G."/>
            <person name="Parker D."/>
            <person name="Paul H.A."/>
            <person name="Pfannkoch C."/>
            <person name="Pohl C.S."/>
            <person name="Rogers Y.-H.C."/>
            <person name="Ruiz S.J."/>
            <person name="Sabo A."/>
            <person name="Santibanez J."/>
            <person name="Schneider B.W."/>
            <person name="Smith S.M."/>
            <person name="Sodergren E."/>
            <person name="Svatek A.F."/>
            <person name="Utterback T.R."/>
            <person name="Vattathil S."/>
            <person name="Warren W."/>
            <person name="White C.S."/>
            <person name="Chinwalla A.T."/>
            <person name="Feng Y."/>
            <person name="Halpern A.L."/>
            <person name="Hillier L.W."/>
            <person name="Huang X."/>
            <person name="Minx P."/>
            <person name="Nelson J.O."/>
            <person name="Pepin K.H."/>
            <person name="Qin X."/>
            <person name="Sutton G.G."/>
            <person name="Venter E."/>
            <person name="Walenz B.P."/>
            <person name="Wallis J.W."/>
            <person name="Worley K.C."/>
            <person name="Yang S.-P."/>
            <person name="Jones S.M."/>
            <person name="Marra M.A."/>
            <person name="Rocchi M."/>
            <person name="Schein J.E."/>
            <person name="Baertsch R."/>
            <person name="Clarke L."/>
            <person name="Csuros M."/>
            <person name="Glasscock J."/>
            <person name="Harris R.A."/>
            <person name="Havlak P."/>
            <person name="Jackson A.R."/>
            <person name="Jiang H."/>
            <person name="Liu Y."/>
            <person name="Messina D.N."/>
            <person name="Shen Y."/>
            <person name="Song H.X.-Z."/>
            <person name="Wylie T."/>
            <person name="Zhang L."/>
            <person name="Birney E."/>
            <person name="Han K."/>
            <person name="Konkel M.K."/>
            <person name="Lee J."/>
            <person name="Smit A.F.A."/>
            <person name="Ullmer B."/>
            <person name="Wang H."/>
            <person name="Xing J."/>
            <person name="Burhans R."/>
            <person name="Cheng Z."/>
            <person name="Karro J.E."/>
            <person name="Ma J."/>
            <person name="Raney B."/>
            <person name="She X."/>
            <person name="Cox M.J."/>
            <person name="Demuth J.P."/>
            <person name="Dumas L.J."/>
            <person name="Han S.-G."/>
            <person name="Hopkins J."/>
            <person name="Karimpour-Fard A."/>
            <person name="Kim Y.H."/>
            <person name="Pollack J.R."/>
            <person name="Vinar T."/>
            <person name="Addo-Quaye C."/>
            <person name="Degenhardt J."/>
            <person name="Denby A."/>
            <person name="Hubisz M.J."/>
            <person name="Indap A."/>
            <person name="Kosiol C."/>
            <person name="Lahn B.T."/>
            <person name="Lawson H.A."/>
            <person name="Marklein A."/>
            <person name="Nielsen R."/>
            <person name="Vallender E.J."/>
            <person name="Clark A.G."/>
            <person name="Ferguson B."/>
            <person name="Hernandez R.D."/>
            <person name="Hirani K."/>
            <person name="Kehrer-Sawatzki H."/>
            <person name="Kolb J."/>
            <person name="Patil S."/>
            <person name="Pu L.-L."/>
            <person name="Ren Y."/>
            <person name="Smith D.G."/>
            <person name="Wheeler D.A."/>
            <person name="Schenck I."/>
            <person name="Ball E.V."/>
            <person name="Chen R."/>
            <person name="Cooper D.N."/>
            <person name="Giardine B."/>
            <person name="Hsu F."/>
            <person name="Kent W.J."/>
            <person name="Lesk A."/>
            <person name="Nelson D.L."/>
            <person name="O'brien W.E."/>
            <person name="Pruefer K."/>
            <person name="Stenson P.D."/>
            <person name="Wallace J.C."/>
            <person name="Ke H."/>
            <person name="Liu X.-M."/>
            <person name="Wang P."/>
            <person name="Xiang A.P."/>
            <person name="Yang F."/>
            <person name="Barber G.P."/>
            <person name="Haussler D."/>
            <person name="Karolchik D."/>
            <person name="Kern A.D."/>
            <person name="Kuhn R.M."/>
            <person name="Smith K.E."/>
            <person name="Zwieg A.S."/>
        </authorList>
    </citation>
    <scope>NUCLEOTIDE SEQUENCE [LARGE SCALE GENOMIC DNA]</scope>
    <source>
        <strain evidence="3">17573</strain>
    </source>
</reference>
<dbReference type="PaxDb" id="9544-ENSMMUP00000006901"/>
<dbReference type="GeneTree" id="ENSGT00940000163244"/>
<accession>A0A5F7ZF08</accession>
<evidence type="ECO:0000313" key="2">
    <source>
        <dbReference type="Ensembl" id="ENSMMUP00000064173.1"/>
    </source>
</evidence>
<reference evidence="2" key="3">
    <citation type="submission" date="2025-08" db="UniProtKB">
        <authorList>
            <consortium name="Ensembl"/>
        </authorList>
    </citation>
    <scope>IDENTIFICATION</scope>
    <source>
        <strain evidence="2">17573</strain>
    </source>
</reference>
<reference evidence="2" key="4">
    <citation type="submission" date="2025-09" db="UniProtKB">
        <authorList>
            <consortium name="Ensembl"/>
        </authorList>
    </citation>
    <scope>IDENTIFICATION</scope>
    <source>
        <strain evidence="2">17573</strain>
    </source>
</reference>
<dbReference type="Proteomes" id="UP000006718">
    <property type="component" value="Chromosome 14"/>
</dbReference>
<organism evidence="2 3">
    <name type="scientific">Macaca mulatta</name>
    <name type="common">Rhesus macaque</name>
    <dbReference type="NCBI Taxonomy" id="9544"/>
    <lineage>
        <taxon>Eukaryota</taxon>
        <taxon>Metazoa</taxon>
        <taxon>Chordata</taxon>
        <taxon>Craniata</taxon>
        <taxon>Vertebrata</taxon>
        <taxon>Euteleostomi</taxon>
        <taxon>Mammalia</taxon>
        <taxon>Eutheria</taxon>
        <taxon>Euarchontoglires</taxon>
        <taxon>Primates</taxon>
        <taxon>Haplorrhini</taxon>
        <taxon>Catarrhini</taxon>
        <taxon>Cercopithecidae</taxon>
        <taxon>Cercopithecinae</taxon>
        <taxon>Macaca</taxon>
    </lineage>
</organism>
<name>A0A5F7ZF08_MACMU</name>
<dbReference type="AlphaFoldDB" id="A0A5F7ZF08"/>